<dbReference type="InParanoid" id="A0A6P6XPT1"/>
<dbReference type="PANTHER" id="PTHR15321">
    <property type="entry name" value="TUMOR SUPPRESSOR P53-BINDING PROTEIN 1"/>
    <property type="match status" value="1"/>
</dbReference>
<dbReference type="InterPro" id="IPR047252">
    <property type="entry name" value="TP53BP1-like"/>
</dbReference>
<feature type="compositionally biased region" description="Polar residues" evidence="4">
    <location>
        <begin position="878"/>
        <end position="889"/>
    </location>
</feature>
<feature type="region of interest" description="Disordered" evidence="4">
    <location>
        <begin position="448"/>
        <end position="478"/>
    </location>
</feature>
<feature type="compositionally biased region" description="Polar residues" evidence="4">
    <location>
        <begin position="448"/>
        <end position="458"/>
    </location>
</feature>
<feature type="compositionally biased region" description="Low complexity" evidence="4">
    <location>
        <begin position="539"/>
        <end position="556"/>
    </location>
</feature>
<dbReference type="Proteomes" id="UP000515146">
    <property type="component" value="Unplaced"/>
</dbReference>
<dbReference type="InterPro" id="IPR001357">
    <property type="entry name" value="BRCT_dom"/>
</dbReference>
<feature type="compositionally biased region" description="Low complexity" evidence="4">
    <location>
        <begin position="168"/>
        <end position="181"/>
    </location>
</feature>
<dbReference type="SMART" id="SM00292">
    <property type="entry name" value="BRCT"/>
    <property type="match status" value="2"/>
</dbReference>
<dbReference type="PROSITE" id="PS50172">
    <property type="entry name" value="BRCT"/>
    <property type="match status" value="1"/>
</dbReference>
<feature type="compositionally biased region" description="Basic residues" evidence="4">
    <location>
        <begin position="321"/>
        <end position="330"/>
    </location>
</feature>
<dbReference type="SUPFAM" id="SSF52113">
    <property type="entry name" value="BRCT domain"/>
    <property type="match status" value="2"/>
</dbReference>
<gene>
    <name evidence="7" type="primary">LOC113790047</name>
</gene>
<feature type="domain" description="BRCT" evidence="5">
    <location>
        <begin position="1050"/>
        <end position="1125"/>
    </location>
</feature>
<dbReference type="InterPro" id="IPR047249">
    <property type="entry name" value="BRCT_p53bp1-like_rpt1"/>
</dbReference>
<organism evidence="6 7">
    <name type="scientific">Dermatophagoides pteronyssinus</name>
    <name type="common">European house dust mite</name>
    <dbReference type="NCBI Taxonomy" id="6956"/>
    <lineage>
        <taxon>Eukaryota</taxon>
        <taxon>Metazoa</taxon>
        <taxon>Ecdysozoa</taxon>
        <taxon>Arthropoda</taxon>
        <taxon>Chelicerata</taxon>
        <taxon>Arachnida</taxon>
        <taxon>Acari</taxon>
        <taxon>Acariformes</taxon>
        <taxon>Sarcoptiformes</taxon>
        <taxon>Astigmata</taxon>
        <taxon>Psoroptidia</taxon>
        <taxon>Analgoidea</taxon>
        <taxon>Pyroglyphidae</taxon>
        <taxon>Dermatophagoidinae</taxon>
        <taxon>Dermatophagoides</taxon>
    </lineage>
</organism>
<evidence type="ECO:0000256" key="2">
    <source>
        <dbReference type="ARBA" id="ARBA00022763"/>
    </source>
</evidence>
<dbReference type="CDD" id="cd17724">
    <property type="entry name" value="BRCT_p53bp1_rpt2"/>
    <property type="match status" value="1"/>
</dbReference>
<dbReference type="PANTHER" id="PTHR15321:SF3">
    <property type="entry name" value="TP53-BINDING PROTEIN 1"/>
    <property type="match status" value="1"/>
</dbReference>
<evidence type="ECO:0000256" key="3">
    <source>
        <dbReference type="ARBA" id="ARBA00023242"/>
    </source>
</evidence>
<reference evidence="7" key="1">
    <citation type="submission" date="2025-08" db="UniProtKB">
        <authorList>
            <consortium name="RefSeq"/>
        </authorList>
    </citation>
    <scope>IDENTIFICATION</scope>
    <source>
        <strain evidence="7">Airmid</strain>
    </source>
</reference>
<keyword evidence="2" id="KW-0227">DNA damage</keyword>
<dbReference type="GO" id="GO:0000077">
    <property type="term" value="P:DNA damage checkpoint signaling"/>
    <property type="evidence" value="ECO:0007669"/>
    <property type="project" value="TreeGrafter"/>
</dbReference>
<comment type="subcellular location">
    <subcellularLocation>
        <location evidence="1">Nucleus</location>
    </subcellularLocation>
</comment>
<dbReference type="GO" id="GO:0042393">
    <property type="term" value="F:histone binding"/>
    <property type="evidence" value="ECO:0007669"/>
    <property type="project" value="TreeGrafter"/>
</dbReference>
<feature type="region of interest" description="Disordered" evidence="4">
    <location>
        <begin position="1"/>
        <end position="22"/>
    </location>
</feature>
<dbReference type="InterPro" id="IPR047250">
    <property type="entry name" value="BRCT_p53bp1-like_rpt2"/>
</dbReference>
<feature type="compositionally biased region" description="Basic and acidic residues" evidence="4">
    <location>
        <begin position="638"/>
        <end position="651"/>
    </location>
</feature>
<dbReference type="GO" id="GO:0045944">
    <property type="term" value="P:positive regulation of transcription by RNA polymerase II"/>
    <property type="evidence" value="ECO:0007669"/>
    <property type="project" value="TreeGrafter"/>
</dbReference>
<keyword evidence="3" id="KW-0539">Nucleus</keyword>
<feature type="region of interest" description="Disordered" evidence="4">
    <location>
        <begin position="289"/>
        <end position="352"/>
    </location>
</feature>
<dbReference type="InterPro" id="IPR036420">
    <property type="entry name" value="BRCT_dom_sf"/>
</dbReference>
<evidence type="ECO:0000313" key="6">
    <source>
        <dbReference type="Proteomes" id="UP000515146"/>
    </source>
</evidence>
<feature type="compositionally biased region" description="Polar residues" evidence="4">
    <location>
        <begin position="92"/>
        <end position="104"/>
    </location>
</feature>
<name>A0A6P6XPT1_DERPT</name>
<dbReference type="OMA" id="TENDCEP"/>
<feature type="compositionally biased region" description="Low complexity" evidence="4">
    <location>
        <begin position="204"/>
        <end position="217"/>
    </location>
</feature>
<dbReference type="InterPro" id="IPR056492">
    <property type="entry name" value="SH3_Hsr9"/>
</dbReference>
<feature type="compositionally biased region" description="Polar residues" evidence="4">
    <location>
        <begin position="189"/>
        <end position="198"/>
    </location>
</feature>
<feature type="region of interest" description="Disordered" evidence="4">
    <location>
        <begin position="530"/>
        <end position="559"/>
    </location>
</feature>
<feature type="compositionally biased region" description="Low complexity" evidence="4">
    <location>
        <begin position="916"/>
        <end position="944"/>
    </location>
</feature>
<protein>
    <recommendedName>
        <fullName evidence="5">BRCT domain-containing protein</fullName>
    </recommendedName>
</protein>
<dbReference type="Gene3D" id="2.30.30.140">
    <property type="match status" value="1"/>
</dbReference>
<dbReference type="Pfam" id="PF18428">
    <property type="entry name" value="BRCT_3"/>
    <property type="match status" value="1"/>
</dbReference>
<evidence type="ECO:0000313" key="7">
    <source>
        <dbReference type="RefSeq" id="XP_027195462.1"/>
    </source>
</evidence>
<feature type="compositionally biased region" description="Low complexity" evidence="4">
    <location>
        <begin position="129"/>
        <end position="149"/>
    </location>
</feature>
<dbReference type="CDD" id="cd17745">
    <property type="entry name" value="BRCT_p53bp1_rpt1"/>
    <property type="match status" value="1"/>
</dbReference>
<feature type="region of interest" description="Disordered" evidence="4">
    <location>
        <begin position="857"/>
        <end position="944"/>
    </location>
</feature>
<feature type="region of interest" description="Disordered" evidence="4">
    <location>
        <begin position="60"/>
        <end position="104"/>
    </location>
</feature>
<dbReference type="OrthoDB" id="6516673at2759"/>
<dbReference type="GO" id="GO:0005634">
    <property type="term" value="C:nucleus"/>
    <property type="evidence" value="ECO:0007669"/>
    <property type="project" value="UniProtKB-SubCell"/>
</dbReference>
<feature type="compositionally biased region" description="Low complexity" evidence="4">
    <location>
        <begin position="66"/>
        <end position="91"/>
    </location>
</feature>
<dbReference type="RefSeq" id="XP_027195462.1">
    <property type="nucleotide sequence ID" value="XM_027339661.1"/>
</dbReference>
<sequence length="1249" mass="140038">MMDHHQHNNNNQHGHHDLQQQHHIGHQYVHSHPLTHHQQSTTSYYQSNVIDPYMTESHLQLHGDNSTTTTTTSHQSTLNDNKNTNKQQQQKSLGSPSQQPYNSLSITAMSPTSISPVLQHQVHHHHHQQQQQQQLHHQTTLSPSSSSSSANIIDLPQIGPQNRQIPFNNNNSNSSSNSNSNHHYETPPLTITTYQPTGSPIAGSLSLSTSTSSSATPSPLPMITDVSSGSSMVLNHHPHHHQQHNFINESISTSLTHISETTSDANETNYAITPPPLPLQSTNHLNHHHQQQQQNIGHHRHHLMKNSTPHNYHGSMAGWNHNHHLNHHHNQQQQQQHHSVTPDTPSSLPLSSNLNAQTRITKSSLSSINPAYSLQQLDSNDCFPFISTEQNSSTFLSTSINNSPINNNNNNQKNDSTFMVKTAIMNRKFLNNNNNNLQHNQQITQPLLINNDDPTTTIQQQQQKQRSTGNKLANDNDDDMKNRLFERRHLIIFKIIEQLVDPTSKTIVKENVQKNEEIIIDIGHTSFDDWNNSHKNHQNNDNSSNINNSTLLSNRSHGGGSSGLLADVSNLTMNTKNSSCSLIDSPSIVVATSSSSSSSSPSVDMIIDEDVKSSLKKSDQITKRSKDLSTKKSAKSNDNVDHHHQLVDESKDKEAATALLSLQKTPIKQSTIDLPSTTTTIVTADDDDDRLPQTVELKKSNDTAASNNIVIERLKPGMKIMAKWKDKNFYPAETIKQNETHRWMVRFEDNATRNLFENEIIRIEHLVGIKNQELMVKISDELCKASIVKKMIKLDDKNYQFDLEHSDDDDRTKVIKQYQLKDVFLYGEQGTILLNQFSKPSMMAAVFADVDLDNIVSGKRSRNNNSNKKEDEKKKSTIVETSDSMSDNVAATIPTKKRKTINNISSNNTKSDHRSSTTVTSNNSTTTNRTLKSHSLSNHSLKTSLSSNRFTSSIGHYHERSLSLSPPPPLRLTRSIELTIPQNELEKIFGPIPKSGSRLFQNFGFILTCGNNFNNNNNNINNNNNNNFNDDGLLDSNDSDSNPECSTPFDKTYLIKQIINGNGKVYESYEEMKKSSNECVCIADTYSRSIKFIQCLAGGISIVSHQWIIECCRQNRILDRESYILPAGYSIITNALSSDKSTFKRSSVLFKGAKFYFGSDQPDKLKQLWSPVLLAAQATIVPNDPNIHNTLQRGQIDIVIGDASCPNGLIQKAKQLKIPIVASEYIVQCLINGRKLSYDASPSFSYLHK</sequence>
<evidence type="ECO:0000259" key="5">
    <source>
        <dbReference type="PROSITE" id="PS50172"/>
    </source>
</evidence>
<accession>A0A6P6XPT1</accession>
<dbReference type="Pfam" id="PF24680">
    <property type="entry name" value="SH3_Hsr9"/>
    <property type="match status" value="1"/>
</dbReference>
<dbReference type="Gene3D" id="3.40.50.10190">
    <property type="entry name" value="BRCT domain"/>
    <property type="match status" value="2"/>
</dbReference>
<dbReference type="AlphaFoldDB" id="A0A6P6XPT1"/>
<keyword evidence="6" id="KW-1185">Reference proteome</keyword>
<dbReference type="CDD" id="cd04508">
    <property type="entry name" value="Tudor_SF"/>
    <property type="match status" value="1"/>
</dbReference>
<feature type="region of interest" description="Disordered" evidence="4">
    <location>
        <begin position="613"/>
        <end position="651"/>
    </location>
</feature>
<dbReference type="SUPFAM" id="SSF63748">
    <property type="entry name" value="Tudor/PWWP/MBT"/>
    <property type="match status" value="1"/>
</dbReference>
<evidence type="ECO:0000256" key="1">
    <source>
        <dbReference type="ARBA" id="ARBA00004123"/>
    </source>
</evidence>
<proteinExistence type="predicted"/>
<dbReference type="KEGG" id="dpte:113790047"/>
<feature type="compositionally biased region" description="Basic and acidic residues" evidence="4">
    <location>
        <begin position="867"/>
        <end position="877"/>
    </location>
</feature>
<feature type="region of interest" description="Disordered" evidence="4">
    <location>
        <begin position="117"/>
        <end position="219"/>
    </location>
</feature>
<evidence type="ECO:0000256" key="4">
    <source>
        <dbReference type="SAM" id="MobiDB-lite"/>
    </source>
</evidence>
<feature type="compositionally biased region" description="Basic and acidic residues" evidence="4">
    <location>
        <begin position="613"/>
        <end position="630"/>
    </location>
</feature>